<accession>A0A1I7UE92</accession>
<organism evidence="3 4">
    <name type="scientific">Caenorhabditis tropicalis</name>
    <dbReference type="NCBI Taxonomy" id="1561998"/>
    <lineage>
        <taxon>Eukaryota</taxon>
        <taxon>Metazoa</taxon>
        <taxon>Ecdysozoa</taxon>
        <taxon>Nematoda</taxon>
        <taxon>Chromadorea</taxon>
        <taxon>Rhabditida</taxon>
        <taxon>Rhabditina</taxon>
        <taxon>Rhabditomorpha</taxon>
        <taxon>Rhabditoidea</taxon>
        <taxon>Rhabditidae</taxon>
        <taxon>Peloderinae</taxon>
        <taxon>Caenorhabditis</taxon>
    </lineage>
</organism>
<evidence type="ECO:0000259" key="2">
    <source>
        <dbReference type="Pfam" id="PF00646"/>
    </source>
</evidence>
<protein>
    <submittedName>
        <fullName evidence="4">F-box domain-containing protein</fullName>
    </submittedName>
</protein>
<feature type="transmembrane region" description="Helical" evidence="1">
    <location>
        <begin position="430"/>
        <end position="451"/>
    </location>
</feature>
<name>A0A1I7UE92_9PELO</name>
<dbReference type="PANTHER" id="PTHR35366">
    <property type="entry name" value="PROTEIN CBG18620"/>
    <property type="match status" value="1"/>
</dbReference>
<reference evidence="4" key="1">
    <citation type="submission" date="2016-11" db="UniProtKB">
        <authorList>
            <consortium name="WormBaseParasite"/>
        </authorList>
    </citation>
    <scope>IDENTIFICATION</scope>
</reference>
<dbReference type="InterPro" id="IPR001810">
    <property type="entry name" value="F-box_dom"/>
</dbReference>
<dbReference type="Proteomes" id="UP000095282">
    <property type="component" value="Unplaced"/>
</dbReference>
<evidence type="ECO:0000256" key="1">
    <source>
        <dbReference type="SAM" id="Phobius"/>
    </source>
</evidence>
<dbReference type="PANTHER" id="PTHR35366:SF3">
    <property type="entry name" value="CW-TYPE DOMAIN-CONTAINING PROTEIN"/>
    <property type="match status" value="1"/>
</dbReference>
<sequence length="452" mass="53283">MASWSSLPPEMKRHVVKRLDFMSRHSLRHTSRLDRQIVDSTKCQVPRVRFGYKEGRGLIVVYTGIDQFLRIEMRNLKNDCFEITKYDSSLDLESSIKVRRNQYGYEIRLKDEVLLFKMFCLTDFLFHGVKFRVLELDIPKMEDNGMVPNILEAILISLSDHCKEFAFSGFIDGRFCSENILKEKMLRHFRLAVSDEGLVPIKIHEGFVDRPERPNIAVLYAMRHGIFDDGAVAEHSDLVVYFKQNLKGCVLHEPRRECIGNAVRWTKTTKCGRFIQTVNAKQEEYFMDKIKSTECGLSDLCKRCSDPFDYWYTQNLPRRLYFEPFWDTFANRNDEEMIRKLRLKIAADEETKEKKKGGVASWGFGKEDNDWDLYVQINSGRRIEEVFDAARDAAALEMKEKEEEEDDEIGKQLLRECEEMEKREKSLLDILIYYLLPIITSIVAYLFYYFFF</sequence>
<keyword evidence="1" id="KW-0812">Transmembrane</keyword>
<dbReference type="Pfam" id="PF00646">
    <property type="entry name" value="F-box"/>
    <property type="match status" value="1"/>
</dbReference>
<keyword evidence="1" id="KW-0472">Membrane</keyword>
<evidence type="ECO:0000313" key="3">
    <source>
        <dbReference type="Proteomes" id="UP000095282"/>
    </source>
</evidence>
<dbReference type="AlphaFoldDB" id="A0A1I7UE92"/>
<keyword evidence="3" id="KW-1185">Reference proteome</keyword>
<proteinExistence type="predicted"/>
<evidence type="ECO:0000313" key="4">
    <source>
        <dbReference type="WBParaSite" id="Csp11.Scaffold629.g8445.t2"/>
    </source>
</evidence>
<dbReference type="WBParaSite" id="Csp11.Scaffold629.g8445.t2">
    <property type="protein sequence ID" value="Csp11.Scaffold629.g8445.t2"/>
    <property type="gene ID" value="Csp11.Scaffold629.g8445"/>
</dbReference>
<feature type="domain" description="F-box" evidence="2">
    <location>
        <begin position="4"/>
        <end position="41"/>
    </location>
</feature>
<keyword evidence="1" id="KW-1133">Transmembrane helix</keyword>